<keyword evidence="6 7" id="KW-0472">Membrane</keyword>
<keyword evidence="9" id="KW-0762">Sugar transport</keyword>
<keyword evidence="5 7" id="KW-1133">Transmembrane helix</keyword>
<evidence type="ECO:0000256" key="2">
    <source>
        <dbReference type="ARBA" id="ARBA00022448"/>
    </source>
</evidence>
<dbReference type="InterPro" id="IPR051393">
    <property type="entry name" value="ABC_transporter_permease"/>
</dbReference>
<evidence type="ECO:0000256" key="3">
    <source>
        <dbReference type="ARBA" id="ARBA00022475"/>
    </source>
</evidence>
<name>A0ABT9YS15_9STRE</name>
<keyword evidence="3" id="KW-1003">Cell membrane</keyword>
<dbReference type="Pfam" id="PF00528">
    <property type="entry name" value="BPD_transp_1"/>
    <property type="match status" value="1"/>
</dbReference>
<feature type="transmembrane region" description="Helical" evidence="7">
    <location>
        <begin position="201"/>
        <end position="222"/>
    </location>
</feature>
<evidence type="ECO:0000313" key="9">
    <source>
        <dbReference type="EMBL" id="MDQ0222412.1"/>
    </source>
</evidence>
<dbReference type="InterPro" id="IPR000515">
    <property type="entry name" value="MetI-like"/>
</dbReference>
<comment type="caution">
    <text evidence="9">The sequence shown here is derived from an EMBL/GenBank/DDBJ whole genome shotgun (WGS) entry which is preliminary data.</text>
</comment>
<keyword evidence="4 7" id="KW-0812">Transmembrane</keyword>
<feature type="transmembrane region" description="Helical" evidence="7">
    <location>
        <begin position="263"/>
        <end position="285"/>
    </location>
</feature>
<evidence type="ECO:0000256" key="1">
    <source>
        <dbReference type="ARBA" id="ARBA00004651"/>
    </source>
</evidence>
<feature type="transmembrane region" description="Helical" evidence="7">
    <location>
        <begin position="106"/>
        <end position="126"/>
    </location>
</feature>
<dbReference type="RefSeq" id="WP_307121612.1">
    <property type="nucleotide sequence ID" value="NZ_JAUSTM010000007.1"/>
</dbReference>
<dbReference type="InterPro" id="IPR035906">
    <property type="entry name" value="MetI-like_sf"/>
</dbReference>
<dbReference type="CDD" id="cd06261">
    <property type="entry name" value="TM_PBP2"/>
    <property type="match status" value="1"/>
</dbReference>
<comment type="similarity">
    <text evidence="7">Belongs to the binding-protein-dependent transport system permease family.</text>
</comment>
<dbReference type="Gene3D" id="1.10.3720.10">
    <property type="entry name" value="MetI-like"/>
    <property type="match status" value="1"/>
</dbReference>
<feature type="domain" description="ABC transmembrane type-1" evidence="8">
    <location>
        <begin position="69"/>
        <end position="282"/>
    </location>
</feature>
<proteinExistence type="inferred from homology"/>
<evidence type="ECO:0000256" key="6">
    <source>
        <dbReference type="ARBA" id="ARBA00023136"/>
    </source>
</evidence>
<comment type="subcellular location">
    <subcellularLocation>
        <location evidence="1 7">Cell membrane</location>
        <topology evidence="1 7">Multi-pass membrane protein</topology>
    </subcellularLocation>
</comment>
<evidence type="ECO:0000256" key="7">
    <source>
        <dbReference type="RuleBase" id="RU363032"/>
    </source>
</evidence>
<feature type="transmembrane region" description="Helical" evidence="7">
    <location>
        <begin position="154"/>
        <end position="180"/>
    </location>
</feature>
<keyword evidence="2 7" id="KW-0813">Transport</keyword>
<accession>A0ABT9YS15</accession>
<protein>
    <submittedName>
        <fullName evidence="9">ABC-type sugar transport system permease subunit</fullName>
    </submittedName>
</protein>
<evidence type="ECO:0000313" key="10">
    <source>
        <dbReference type="Proteomes" id="UP001223079"/>
    </source>
</evidence>
<evidence type="ECO:0000256" key="4">
    <source>
        <dbReference type="ARBA" id="ARBA00022692"/>
    </source>
</evidence>
<dbReference type="SUPFAM" id="SSF161098">
    <property type="entry name" value="MetI-like"/>
    <property type="match status" value="1"/>
</dbReference>
<dbReference type="PANTHER" id="PTHR30193:SF37">
    <property type="entry name" value="INNER MEMBRANE ABC TRANSPORTER PERMEASE PROTEIN YCJO"/>
    <property type="match status" value="1"/>
</dbReference>
<gene>
    <name evidence="9" type="ORF">J2S23_000964</name>
</gene>
<feature type="transmembrane region" description="Helical" evidence="7">
    <location>
        <begin position="73"/>
        <end position="94"/>
    </location>
</feature>
<organism evidence="9 10">
    <name type="scientific">Streptococcus moroccensis</name>
    <dbReference type="NCBI Taxonomy" id="1451356"/>
    <lineage>
        <taxon>Bacteria</taxon>
        <taxon>Bacillati</taxon>
        <taxon>Bacillota</taxon>
        <taxon>Bacilli</taxon>
        <taxon>Lactobacillales</taxon>
        <taxon>Streptococcaceae</taxon>
        <taxon>Streptococcus</taxon>
    </lineage>
</organism>
<dbReference type="PROSITE" id="PS50928">
    <property type="entry name" value="ABC_TM1"/>
    <property type="match status" value="1"/>
</dbReference>
<evidence type="ECO:0000259" key="8">
    <source>
        <dbReference type="PROSITE" id="PS50928"/>
    </source>
</evidence>
<evidence type="ECO:0000256" key="5">
    <source>
        <dbReference type="ARBA" id="ARBA00022989"/>
    </source>
</evidence>
<dbReference type="EMBL" id="JAUSTM010000007">
    <property type="protein sequence ID" value="MDQ0222412.1"/>
    <property type="molecule type" value="Genomic_DNA"/>
</dbReference>
<dbReference type="PANTHER" id="PTHR30193">
    <property type="entry name" value="ABC TRANSPORTER PERMEASE PROTEIN"/>
    <property type="match status" value="1"/>
</dbReference>
<feature type="transmembrane region" description="Helical" evidence="7">
    <location>
        <begin position="12"/>
        <end position="31"/>
    </location>
</feature>
<keyword evidence="10" id="KW-1185">Reference proteome</keyword>
<reference evidence="9 10" key="1">
    <citation type="submission" date="2023-07" db="EMBL/GenBank/DDBJ databases">
        <title>Genomic Encyclopedia of Type Strains, Phase IV (KMG-IV): sequencing the most valuable type-strain genomes for metagenomic binning, comparative biology and taxonomic classification.</title>
        <authorList>
            <person name="Goeker M."/>
        </authorList>
    </citation>
    <scope>NUCLEOTIDE SEQUENCE [LARGE SCALE GENOMIC DNA]</scope>
    <source>
        <strain evidence="9 10">DSM 105143</strain>
    </source>
</reference>
<dbReference type="Proteomes" id="UP001223079">
    <property type="component" value="Unassembled WGS sequence"/>
</dbReference>
<sequence>MFKTSAMNRQFSYFLIPILLVYGVLTLYPLVQSFVYSISDFNGYSLDYNLIGFSNYLKVFNDSSMASALQYTILYTIGVTFLITCCAIPLAIICDKKFFGNNFVRSALFFPSVPSALLLGFVWGFLLNPLGTGVINSVIGQIGVAPIKWLSDPILARISTILVAVWQQTGYHTLIYIAYLQSIPEDFYEAAEIEGANKLQIFFHITLPQLAPAMTVSVMLLLTGGLKVYDLPFSLTSGGPGFSTYTVTQAIIQRGISEGDYGLASALSIVFFLIVLVITVVQQLLMGRRETRLR</sequence>